<organism evidence="8 9">
    <name type="scientific">Methanospirillum lacunae</name>
    <dbReference type="NCBI Taxonomy" id="668570"/>
    <lineage>
        <taxon>Archaea</taxon>
        <taxon>Methanobacteriati</taxon>
        <taxon>Methanobacteriota</taxon>
        <taxon>Stenosarchaea group</taxon>
        <taxon>Methanomicrobia</taxon>
        <taxon>Methanomicrobiales</taxon>
        <taxon>Methanospirillaceae</taxon>
        <taxon>Methanospirillum</taxon>
    </lineage>
</organism>
<dbReference type="InterPro" id="IPR036116">
    <property type="entry name" value="FN3_sf"/>
</dbReference>
<evidence type="ECO:0000256" key="4">
    <source>
        <dbReference type="PIRSR" id="PIRSR615500-1"/>
    </source>
</evidence>
<feature type="domain" description="Peptidase S8/S53" evidence="6">
    <location>
        <begin position="196"/>
        <end position="468"/>
    </location>
</feature>
<feature type="active site" description="Charge relay system" evidence="4 5">
    <location>
        <position position="204"/>
    </location>
</feature>
<dbReference type="SUPFAM" id="SSF49265">
    <property type="entry name" value="Fibronectin type III"/>
    <property type="match status" value="1"/>
</dbReference>
<sequence length="995" mass="107795">MNYLLTSHFTGLFLLLTIIAAAVALPVTGSEMPDTPKQQISHHSSFGPDPGYAPHQILVRFNTPENPNGMQAIVTSDQITAIHASIGATIIKSYSSAFLPGLQLVRIPDTMTVSEAISWYKTQPSVRYAEPDLIAVLEDPPATVHPSLFKNDRSSSVPNDPYYQYQWSLNNTGQEGGTPGADIKAEGAWNITTGSRDVVVAVLDGGVDYLHPDLIDNIWTDPVTGEHGYDFVDNDSDPMDDEYHGTACAGLIAATGNNSLAMTGVGWKARIMALKWIGSSGWGFESDAISSIEYAMNHGADIISNSWNLVYKSDALIDAVNRYPGLMVWSAANDNMNTDDMQTYAHFQCRNVVSVMASDNRDEKASFSNFGRSSVYLDAPGKDILLIVPMNYTPSSEKSPISGVQSGRSSRVLQSLSDNSSGAGEIPYIILSGTSFAAPLVAGTAALIKAAHPEYNTAQIKSTLIQSVDSIPSLSGFCISGGRLNASAALSRTIPAYDAIENINLPSKVHPGSTCPITVTVQNAGTVPWTSANSVCLKAENSDAIRFNTNTYQLPGLQTVNPGESVVFAFNGTAPGDGSFQLKYRMYQNASGFGQVITGYTSVTNAQILPEIPRALMDSAMVSNNGSLFLIGGYDVYSSDYSDLVYRYDIRNMTWSNLTPMPLKLGEISGGVINGKIYIPGGRTTGIDPIDPTTYVYDINTGQWSSLGTNNTPQAAYGYNTAVLGDRLYVLGGTVRWNVTDRMYYLNTSTATWHQAPSMHVPRAGFAVSSGNNTILVAGGFGNTGTKASSYSSAERFDGVNWSWIADIPGTNGWYYAASASEPDGSLWIAGGYRNISTDIVMDHVGTYNLSLNQWRVTPDKAPIWYPRKTVIGAMDENGYFYTAQGGDYESYSNAFERLRVYFPDLKQVSNLHTTKILPYLITWNWTVPDTNNIDQVQVALDGVNMISLPPEIASYTAARLKPDTTYQLSVRTIDAGGNAGQWMNNSAKTAHWYR</sequence>
<evidence type="ECO:0000256" key="5">
    <source>
        <dbReference type="PROSITE-ProRule" id="PRU01240"/>
    </source>
</evidence>
<dbReference type="OrthoDB" id="341609at2157"/>
<dbReference type="InterPro" id="IPR022398">
    <property type="entry name" value="Peptidase_S8_His-AS"/>
</dbReference>
<keyword evidence="2 5" id="KW-0378">Hydrolase</keyword>
<evidence type="ECO:0000259" key="7">
    <source>
        <dbReference type="Pfam" id="PF22148"/>
    </source>
</evidence>
<dbReference type="PROSITE" id="PS00138">
    <property type="entry name" value="SUBTILASE_SER"/>
    <property type="match status" value="1"/>
</dbReference>
<evidence type="ECO:0000256" key="1">
    <source>
        <dbReference type="ARBA" id="ARBA00022670"/>
    </source>
</evidence>
<dbReference type="GO" id="GO:0016020">
    <property type="term" value="C:membrane"/>
    <property type="evidence" value="ECO:0007669"/>
    <property type="project" value="TreeGrafter"/>
</dbReference>
<dbReference type="InterPro" id="IPR034204">
    <property type="entry name" value="PfSUB1-like_cat_dom"/>
</dbReference>
<dbReference type="SUPFAM" id="SSF52743">
    <property type="entry name" value="Subtilisin-like"/>
    <property type="match status" value="1"/>
</dbReference>
<dbReference type="Pfam" id="PF24681">
    <property type="entry name" value="Kelch_KLHDC2_KLHL20_DRC7"/>
    <property type="match status" value="1"/>
</dbReference>
<gene>
    <name evidence="8" type="ORF">DK846_16900</name>
</gene>
<comment type="caution">
    <text evidence="8">The sequence shown here is derived from an EMBL/GenBank/DDBJ whole genome shotgun (WGS) entry which is preliminary data.</text>
</comment>
<dbReference type="InterPro" id="IPR023828">
    <property type="entry name" value="Peptidase_S8_Ser-AS"/>
</dbReference>
<dbReference type="Proteomes" id="UP000245657">
    <property type="component" value="Unassembled WGS sequence"/>
</dbReference>
<dbReference type="Gene3D" id="2.60.40.10">
    <property type="entry name" value="Immunoglobulins"/>
    <property type="match status" value="2"/>
</dbReference>
<proteinExistence type="inferred from homology"/>
<dbReference type="RefSeq" id="WP_109970179.1">
    <property type="nucleotide sequence ID" value="NZ_CP176093.1"/>
</dbReference>
<name>A0A2V2MUK3_9EURY</name>
<keyword evidence="3 5" id="KW-0720">Serine protease</keyword>
<dbReference type="SMART" id="SM00612">
    <property type="entry name" value="Kelch"/>
    <property type="match status" value="3"/>
</dbReference>
<feature type="active site" description="Charge relay system" evidence="4 5">
    <location>
        <position position="244"/>
    </location>
</feature>
<evidence type="ECO:0000259" key="6">
    <source>
        <dbReference type="Pfam" id="PF00082"/>
    </source>
</evidence>
<evidence type="ECO:0000256" key="2">
    <source>
        <dbReference type="ARBA" id="ARBA00022801"/>
    </source>
</evidence>
<dbReference type="AlphaFoldDB" id="A0A2V2MUK3"/>
<accession>A0A2V2MUK3</accession>
<dbReference type="InterPro" id="IPR000209">
    <property type="entry name" value="Peptidase_S8/S53_dom"/>
</dbReference>
<reference evidence="8 9" key="1">
    <citation type="submission" date="2018-05" db="EMBL/GenBank/DDBJ databases">
        <title>Draft genome of Methanospirillum lacunae Ki8-1.</title>
        <authorList>
            <person name="Dueholm M.S."/>
            <person name="Nielsen P.H."/>
            <person name="Bakmann L.F."/>
            <person name="Otzen D.E."/>
        </authorList>
    </citation>
    <scope>NUCLEOTIDE SEQUENCE [LARGE SCALE GENOMIC DNA]</scope>
    <source>
        <strain evidence="8 9">Ki8-1</strain>
    </source>
</reference>
<dbReference type="Pfam" id="PF00082">
    <property type="entry name" value="Peptidase_S8"/>
    <property type="match status" value="1"/>
</dbReference>
<dbReference type="Pfam" id="PF22148">
    <property type="entry name" value="Fervidolysin_NPro-like"/>
    <property type="match status" value="1"/>
</dbReference>
<protein>
    <submittedName>
        <fullName evidence="8">Uncharacterized protein</fullName>
    </submittedName>
</protein>
<comment type="similarity">
    <text evidence="5">Belongs to the peptidase S8 family.</text>
</comment>
<dbReference type="PROSITE" id="PS00137">
    <property type="entry name" value="SUBTILASE_HIS"/>
    <property type="match status" value="1"/>
</dbReference>
<dbReference type="InterPro" id="IPR006652">
    <property type="entry name" value="Kelch_1"/>
</dbReference>
<dbReference type="Gene3D" id="3.40.50.200">
    <property type="entry name" value="Peptidase S8/S53 domain"/>
    <property type="match status" value="1"/>
</dbReference>
<feature type="active site" description="Charge relay system" evidence="4 5">
    <location>
        <position position="435"/>
    </location>
</feature>
<evidence type="ECO:0000256" key="3">
    <source>
        <dbReference type="ARBA" id="ARBA00022825"/>
    </source>
</evidence>
<dbReference type="GeneID" id="97550114"/>
<keyword evidence="9" id="KW-1185">Reference proteome</keyword>
<dbReference type="InterPro" id="IPR036852">
    <property type="entry name" value="Peptidase_S8/S53_dom_sf"/>
</dbReference>
<dbReference type="PRINTS" id="PR00723">
    <property type="entry name" value="SUBTILISIN"/>
</dbReference>
<keyword evidence="1 5" id="KW-0645">Protease</keyword>
<dbReference type="GO" id="GO:0004252">
    <property type="term" value="F:serine-type endopeptidase activity"/>
    <property type="evidence" value="ECO:0007669"/>
    <property type="project" value="UniProtKB-UniRule"/>
</dbReference>
<dbReference type="GO" id="GO:0016485">
    <property type="term" value="P:protein processing"/>
    <property type="evidence" value="ECO:0007669"/>
    <property type="project" value="TreeGrafter"/>
</dbReference>
<dbReference type="Gene3D" id="2.120.10.80">
    <property type="entry name" value="Kelch-type beta propeller"/>
    <property type="match status" value="2"/>
</dbReference>
<evidence type="ECO:0000313" key="8">
    <source>
        <dbReference type="EMBL" id="PWR69855.1"/>
    </source>
</evidence>
<dbReference type="PANTHER" id="PTHR42884">
    <property type="entry name" value="PROPROTEIN CONVERTASE SUBTILISIN/KEXIN-RELATED"/>
    <property type="match status" value="1"/>
</dbReference>
<dbReference type="CDD" id="cd07473">
    <property type="entry name" value="Peptidases_S8_Subtilisin_like"/>
    <property type="match status" value="1"/>
</dbReference>
<dbReference type="InterPro" id="IPR015500">
    <property type="entry name" value="Peptidase_S8_subtilisin-rel"/>
</dbReference>
<dbReference type="InterPro" id="IPR054399">
    <property type="entry name" value="Fervidolysin-like_N_prodom"/>
</dbReference>
<evidence type="ECO:0000313" key="9">
    <source>
        <dbReference type="Proteomes" id="UP000245657"/>
    </source>
</evidence>
<feature type="domain" description="Fervidolysin-like N-terminal prodomain" evidence="7">
    <location>
        <begin position="52"/>
        <end position="131"/>
    </location>
</feature>
<dbReference type="PANTHER" id="PTHR42884:SF14">
    <property type="entry name" value="NEUROENDOCRINE CONVERTASE 1"/>
    <property type="match status" value="1"/>
</dbReference>
<dbReference type="InterPro" id="IPR013783">
    <property type="entry name" value="Ig-like_fold"/>
</dbReference>
<dbReference type="SUPFAM" id="SSF117281">
    <property type="entry name" value="Kelch motif"/>
    <property type="match status" value="2"/>
</dbReference>
<dbReference type="PROSITE" id="PS51892">
    <property type="entry name" value="SUBTILASE"/>
    <property type="match status" value="1"/>
</dbReference>
<dbReference type="EMBL" id="QGMY01000018">
    <property type="protein sequence ID" value="PWR69855.1"/>
    <property type="molecule type" value="Genomic_DNA"/>
</dbReference>
<dbReference type="InterPro" id="IPR015915">
    <property type="entry name" value="Kelch-typ_b-propeller"/>
</dbReference>